<dbReference type="AlphaFoldDB" id="A0A261EQP5"/>
<dbReference type="EMBL" id="MWWS01000005">
    <property type="protein sequence ID" value="OZG49177.1"/>
    <property type="molecule type" value="Genomic_DNA"/>
</dbReference>
<proteinExistence type="predicted"/>
<reference evidence="1 2" key="1">
    <citation type="journal article" date="2017" name="BMC Genomics">
        <title>Comparative genomic and phylogenomic analyses of the Bifidobacteriaceae family.</title>
        <authorList>
            <person name="Lugli G.A."/>
            <person name="Milani C."/>
            <person name="Turroni F."/>
            <person name="Duranti S."/>
            <person name="Mancabelli L."/>
            <person name="Mangifesta M."/>
            <person name="Ferrario C."/>
            <person name="Modesto M."/>
            <person name="Mattarelli P."/>
            <person name="Jiri K."/>
            <person name="van Sinderen D."/>
            <person name="Ventura M."/>
        </authorList>
    </citation>
    <scope>NUCLEOTIDE SEQUENCE [LARGE SCALE GENOMIC DNA]</scope>
    <source>
        <strain evidence="1 2">DSM 22924</strain>
    </source>
</reference>
<gene>
    <name evidence="1" type="ORF">BOCO_0986</name>
</gene>
<evidence type="ECO:0000313" key="2">
    <source>
        <dbReference type="Proteomes" id="UP000216004"/>
    </source>
</evidence>
<comment type="caution">
    <text evidence="1">The sequence shown here is derived from an EMBL/GenBank/DDBJ whole genome shotgun (WGS) entry which is preliminary data.</text>
</comment>
<evidence type="ECO:0000313" key="1">
    <source>
        <dbReference type="EMBL" id="OZG49177.1"/>
    </source>
</evidence>
<name>A0A261EQP5_9BIFI</name>
<keyword evidence="2" id="KW-1185">Reference proteome</keyword>
<accession>A0A261EQP5</accession>
<sequence>MLDAVSHETIFERTSKVIDLSTILCPCQTYPHMASVSDFLGKR</sequence>
<protein>
    <submittedName>
        <fullName evidence="1">Uncharacterized protein</fullName>
    </submittedName>
</protein>
<dbReference type="Proteomes" id="UP000216004">
    <property type="component" value="Unassembled WGS sequence"/>
</dbReference>
<organism evidence="1 2">
    <name type="scientific">Bombiscardovia coagulans</name>
    <dbReference type="NCBI Taxonomy" id="686666"/>
    <lineage>
        <taxon>Bacteria</taxon>
        <taxon>Bacillati</taxon>
        <taxon>Actinomycetota</taxon>
        <taxon>Actinomycetes</taxon>
        <taxon>Bifidobacteriales</taxon>
        <taxon>Bifidobacteriaceae</taxon>
        <taxon>Bombiscardovia</taxon>
    </lineage>
</organism>